<dbReference type="InterPro" id="IPR015883">
    <property type="entry name" value="Glyco_hydro_20_cat"/>
</dbReference>
<evidence type="ECO:0000259" key="7">
    <source>
        <dbReference type="Pfam" id="PF00728"/>
    </source>
</evidence>
<organism evidence="9 10">
    <name type="scientific">Ornithobacterium rhinotracheale</name>
    <dbReference type="NCBI Taxonomy" id="28251"/>
    <lineage>
        <taxon>Bacteria</taxon>
        <taxon>Pseudomonadati</taxon>
        <taxon>Bacteroidota</taxon>
        <taxon>Flavobacteriia</taxon>
        <taxon>Flavobacteriales</taxon>
        <taxon>Weeksellaceae</taxon>
        <taxon>Ornithobacterium</taxon>
    </lineage>
</organism>
<dbReference type="GO" id="GO:0030203">
    <property type="term" value="P:glycosaminoglycan metabolic process"/>
    <property type="evidence" value="ECO:0007669"/>
    <property type="project" value="TreeGrafter"/>
</dbReference>
<feature type="active site" description="Proton donor" evidence="6">
    <location>
        <position position="330"/>
    </location>
</feature>
<dbReference type="Gene3D" id="3.30.379.10">
    <property type="entry name" value="Chitobiase/beta-hexosaminidase domain 2-like"/>
    <property type="match status" value="1"/>
</dbReference>
<feature type="domain" description="Beta-hexosaminidase bacterial type N-terminal" evidence="8">
    <location>
        <begin position="15"/>
        <end position="140"/>
    </location>
</feature>
<dbReference type="InterPro" id="IPR029018">
    <property type="entry name" value="Hex-like_dom2"/>
</dbReference>
<keyword evidence="5" id="KW-0326">Glycosidase</keyword>
<dbReference type="PIRSF" id="PIRSF001093">
    <property type="entry name" value="B-hxosamndse_ab_euk"/>
    <property type="match status" value="1"/>
</dbReference>
<reference evidence="9 10" key="1">
    <citation type="submission" date="2019-01" db="EMBL/GenBank/DDBJ databases">
        <title>Whole Genome of Ornithobacterium rhinotracheale FARPER-174b.</title>
        <authorList>
            <person name="Tataje-Lavanda L.A."/>
            <person name="Montalvan A."/>
            <person name="Montesinos R."/>
            <person name="Zimic M."/>
            <person name="Fernandez-Sanchez M."/>
            <person name="Fernandez-Diaz M."/>
        </authorList>
    </citation>
    <scope>NUCLEOTIDE SEQUENCE [LARGE SCALE GENOMIC DNA]</scope>
    <source>
        <strain evidence="9 10">FARPER-174b</strain>
    </source>
</reference>
<dbReference type="EMBL" id="CP035107">
    <property type="protein sequence ID" value="QAR31801.1"/>
    <property type="molecule type" value="Genomic_DNA"/>
</dbReference>
<keyword evidence="4" id="KW-0378">Hydrolase</keyword>
<evidence type="ECO:0000256" key="2">
    <source>
        <dbReference type="ARBA" id="ARBA00006285"/>
    </source>
</evidence>
<comment type="catalytic activity">
    <reaction evidence="1">
        <text>Hydrolysis of terminal non-reducing N-acetyl-D-hexosamine residues in N-acetyl-beta-D-hexosaminides.</text>
        <dbReference type="EC" id="3.2.1.52"/>
    </reaction>
</comment>
<evidence type="ECO:0000259" key="8">
    <source>
        <dbReference type="Pfam" id="PF02838"/>
    </source>
</evidence>
<proteinExistence type="inferred from homology"/>
<dbReference type="InterPro" id="IPR025705">
    <property type="entry name" value="Beta_hexosaminidase_sua/sub"/>
</dbReference>
<evidence type="ECO:0000256" key="3">
    <source>
        <dbReference type="ARBA" id="ARBA00012663"/>
    </source>
</evidence>
<sequence>MILCLFLGTAMAQLHIIPQPVELYKGEGSFLITEKTRINATKDADTQKLVHYLKNKISEISGYHLKDAKSPSKNAIVFSQTAPTSLGKEGYELEINPEKITVKYNSREGAFYGVQTLLQMLPMIRNNAPLIVQSVQIKDYPRYKWRGMMLDVSRHFYSIEAIKQTLDMLAFYKVNTFQWHLCDNEGWRLEIKKYPKLTETGAWRMEIPKARIYQKDTVPTGEKYLYGGYYTQEQAKDIVAYAKERNITVIPEIEMPGHSGAALAAYPQFSCNGKAQKTPNSILHHTNEYRDSFNLEYCAGKDETFTFLENILKEVMEIFPSEYIHIGGDEVDKLHWETCTLCQARMKKENLKDTHELQSYFIKRMEKFLTKHHRKLLGWDEILEGGLAPSATVMSWRGEKGGIAAAKMGHNVVMSPSNPLYFIRHQDRSEIGKYWAPKFSINTLEAVYGYNPNSDKLSPEQQKYVLGTQFAVWTEFMSSVLHYEYMIYPRMQAFAEMAWTPLENKNFDDFVKRLNAYHFDEWKLKGINFYPKYYDKTAY</sequence>
<comment type="similarity">
    <text evidence="2">Belongs to the glycosyl hydrolase 20 family.</text>
</comment>
<evidence type="ECO:0000313" key="9">
    <source>
        <dbReference type="EMBL" id="QAR31801.1"/>
    </source>
</evidence>
<dbReference type="GO" id="GO:0004563">
    <property type="term" value="F:beta-N-acetylhexosaminidase activity"/>
    <property type="evidence" value="ECO:0007669"/>
    <property type="project" value="UniProtKB-EC"/>
</dbReference>
<dbReference type="CDD" id="cd06563">
    <property type="entry name" value="GH20_chitobiase-like"/>
    <property type="match status" value="1"/>
</dbReference>
<dbReference type="PANTHER" id="PTHR22600:SF57">
    <property type="entry name" value="BETA-N-ACETYLHEXOSAMINIDASE"/>
    <property type="match status" value="1"/>
</dbReference>
<feature type="domain" description="Glycoside hydrolase family 20 catalytic" evidence="7">
    <location>
        <begin position="143"/>
        <end position="501"/>
    </location>
</feature>
<dbReference type="PANTHER" id="PTHR22600">
    <property type="entry name" value="BETA-HEXOSAMINIDASE"/>
    <property type="match status" value="1"/>
</dbReference>
<protein>
    <recommendedName>
        <fullName evidence="3">beta-N-acetylhexosaminidase</fullName>
        <ecNumber evidence="3">3.2.1.52</ecNumber>
    </recommendedName>
</protein>
<dbReference type="AlphaFoldDB" id="A0A3R5Y4X7"/>
<accession>A0A3R5Y4X7</accession>
<evidence type="ECO:0000256" key="6">
    <source>
        <dbReference type="PIRSR" id="PIRSR625705-1"/>
    </source>
</evidence>
<dbReference type="GO" id="GO:0005975">
    <property type="term" value="P:carbohydrate metabolic process"/>
    <property type="evidence" value="ECO:0007669"/>
    <property type="project" value="InterPro"/>
</dbReference>
<dbReference type="SUPFAM" id="SSF51445">
    <property type="entry name" value="(Trans)glycosidases"/>
    <property type="match status" value="1"/>
</dbReference>
<evidence type="ECO:0000256" key="4">
    <source>
        <dbReference type="ARBA" id="ARBA00022801"/>
    </source>
</evidence>
<dbReference type="OrthoDB" id="9763537at2"/>
<dbReference type="GO" id="GO:0016020">
    <property type="term" value="C:membrane"/>
    <property type="evidence" value="ECO:0007669"/>
    <property type="project" value="TreeGrafter"/>
</dbReference>
<evidence type="ECO:0000256" key="1">
    <source>
        <dbReference type="ARBA" id="ARBA00001231"/>
    </source>
</evidence>
<dbReference type="Pfam" id="PF00728">
    <property type="entry name" value="Glyco_hydro_20"/>
    <property type="match status" value="1"/>
</dbReference>
<gene>
    <name evidence="9" type="ORF">EQP59_04795</name>
</gene>
<evidence type="ECO:0000313" key="10">
    <source>
        <dbReference type="Proteomes" id="UP000287701"/>
    </source>
</evidence>
<dbReference type="Gene3D" id="3.20.20.80">
    <property type="entry name" value="Glycosidases"/>
    <property type="match status" value="1"/>
</dbReference>
<dbReference type="InterPro" id="IPR017853">
    <property type="entry name" value="GH"/>
</dbReference>
<dbReference type="Proteomes" id="UP000287701">
    <property type="component" value="Chromosome"/>
</dbReference>
<evidence type="ECO:0000256" key="5">
    <source>
        <dbReference type="ARBA" id="ARBA00023295"/>
    </source>
</evidence>
<dbReference type="PRINTS" id="PR00738">
    <property type="entry name" value="GLHYDRLASE20"/>
</dbReference>
<dbReference type="EC" id="3.2.1.52" evidence="3"/>
<dbReference type="Pfam" id="PF02838">
    <property type="entry name" value="Glyco_hydro_20b"/>
    <property type="match status" value="1"/>
</dbReference>
<name>A0A3R5Y4X7_ORNRH</name>
<dbReference type="SUPFAM" id="SSF55545">
    <property type="entry name" value="beta-N-acetylhexosaminidase-like domain"/>
    <property type="match status" value="1"/>
</dbReference>
<dbReference type="InterPro" id="IPR015882">
    <property type="entry name" value="HEX_bac_N"/>
</dbReference>